<dbReference type="AlphaFoldDB" id="A0A5C7GZS2"/>
<organism evidence="4 5">
    <name type="scientific">Acer yangbiense</name>
    <dbReference type="NCBI Taxonomy" id="1000413"/>
    <lineage>
        <taxon>Eukaryota</taxon>
        <taxon>Viridiplantae</taxon>
        <taxon>Streptophyta</taxon>
        <taxon>Embryophyta</taxon>
        <taxon>Tracheophyta</taxon>
        <taxon>Spermatophyta</taxon>
        <taxon>Magnoliopsida</taxon>
        <taxon>eudicotyledons</taxon>
        <taxon>Gunneridae</taxon>
        <taxon>Pentapetalae</taxon>
        <taxon>rosids</taxon>
        <taxon>malvids</taxon>
        <taxon>Sapindales</taxon>
        <taxon>Sapindaceae</taxon>
        <taxon>Hippocastanoideae</taxon>
        <taxon>Acereae</taxon>
        <taxon>Acer</taxon>
    </lineage>
</organism>
<feature type="domain" description="Factor of DNA methylation 1-5/IDN2" evidence="3">
    <location>
        <begin position="98"/>
        <end position="221"/>
    </location>
</feature>
<proteinExistence type="predicted"/>
<feature type="coiled-coil region" evidence="1">
    <location>
        <begin position="4"/>
        <end position="90"/>
    </location>
</feature>
<keyword evidence="1" id="KW-0175">Coiled coil</keyword>
<gene>
    <name evidence="4" type="ORF">EZV62_025411</name>
</gene>
<dbReference type="InterPro" id="IPR045177">
    <property type="entry name" value="FDM1-5/IDN2"/>
</dbReference>
<feature type="region of interest" description="Disordered" evidence="2">
    <location>
        <begin position="225"/>
        <end position="278"/>
    </location>
</feature>
<dbReference type="PANTHER" id="PTHR21596">
    <property type="entry name" value="RIBONUCLEASE P SUBUNIT P38"/>
    <property type="match status" value="1"/>
</dbReference>
<evidence type="ECO:0000259" key="3">
    <source>
        <dbReference type="Pfam" id="PF03469"/>
    </source>
</evidence>
<reference evidence="5" key="1">
    <citation type="journal article" date="2019" name="Gigascience">
        <title>De novo genome assembly of the endangered Acer yangbiense, a plant species with extremely small populations endemic to Yunnan Province, China.</title>
        <authorList>
            <person name="Yang J."/>
            <person name="Wariss H.M."/>
            <person name="Tao L."/>
            <person name="Zhang R."/>
            <person name="Yun Q."/>
            <person name="Hollingsworth P."/>
            <person name="Dao Z."/>
            <person name="Luo G."/>
            <person name="Guo H."/>
            <person name="Ma Y."/>
            <person name="Sun W."/>
        </authorList>
    </citation>
    <scope>NUCLEOTIDE SEQUENCE [LARGE SCALE GENOMIC DNA]</scope>
    <source>
        <strain evidence="5">cv. Malutang</strain>
    </source>
</reference>
<comment type="caution">
    <text evidence="4">The sequence shown here is derived from an EMBL/GenBank/DDBJ whole genome shotgun (WGS) entry which is preliminary data.</text>
</comment>
<dbReference type="OrthoDB" id="1892195at2759"/>
<accession>A0A5C7GZS2</accession>
<dbReference type="InterPro" id="IPR005379">
    <property type="entry name" value="FDM1-5/IDN2_XH"/>
</dbReference>
<feature type="compositionally biased region" description="Low complexity" evidence="2">
    <location>
        <begin position="248"/>
        <end position="263"/>
    </location>
</feature>
<dbReference type="Pfam" id="PF03469">
    <property type="entry name" value="XH"/>
    <property type="match status" value="1"/>
</dbReference>
<dbReference type="GO" id="GO:0080188">
    <property type="term" value="P:gene silencing by siRNA-directed DNA methylation"/>
    <property type="evidence" value="ECO:0007669"/>
    <property type="project" value="InterPro"/>
</dbReference>
<name>A0A5C7GZS2_9ROSI</name>
<dbReference type="EMBL" id="VAHF01000012">
    <property type="protein sequence ID" value="TXG49536.1"/>
    <property type="molecule type" value="Genomic_DNA"/>
</dbReference>
<dbReference type="PANTHER" id="PTHR21596:SF23">
    <property type="entry name" value="FACTOR OF DNA METHYLATION 4"/>
    <property type="match status" value="1"/>
</dbReference>
<dbReference type="Proteomes" id="UP000323000">
    <property type="component" value="Chromosome 12"/>
</dbReference>
<evidence type="ECO:0000256" key="1">
    <source>
        <dbReference type="SAM" id="Coils"/>
    </source>
</evidence>
<evidence type="ECO:0000313" key="5">
    <source>
        <dbReference type="Proteomes" id="UP000323000"/>
    </source>
</evidence>
<evidence type="ECO:0000313" key="4">
    <source>
        <dbReference type="EMBL" id="TXG49536.1"/>
    </source>
</evidence>
<sequence>MVELGKKLETKRELKSDIESLRSQIDMMKRKEEVEKKLEGILVELMEKQEELSNVQEENTVLVVKERTTNEELQDARKELINILMNQNEESQYVIGVRMMGLIETKPFMNEMKKRFTGEEVEINAMMLCSLWENYLQDPDWHPFTIFYGDDGNTKEILNVEDERLKVLKEEHGEEVYNVVTKALFERHEYNPSGGYAVPELWNFRENRKATIKEVILHVVKYGTEPDPEKTSATTTTTNGKGVDPEKTTTTATVQKTTTSTVQKEGKGGGKARKRQLK</sequence>
<protein>
    <recommendedName>
        <fullName evidence="3">Factor of DNA methylation 1-5/IDN2 domain-containing protein</fullName>
    </recommendedName>
</protein>
<keyword evidence="5" id="KW-1185">Reference proteome</keyword>
<evidence type="ECO:0000256" key="2">
    <source>
        <dbReference type="SAM" id="MobiDB-lite"/>
    </source>
</evidence>